<reference evidence="2" key="1">
    <citation type="submission" date="2021-03" db="EMBL/GenBank/DDBJ databases">
        <authorList>
            <person name="Tagirdzhanova G."/>
        </authorList>
    </citation>
    <scope>NUCLEOTIDE SEQUENCE</scope>
</reference>
<dbReference type="EMBL" id="CAJPDS010000035">
    <property type="protein sequence ID" value="CAF9924229.1"/>
    <property type="molecule type" value="Genomic_DNA"/>
</dbReference>
<dbReference type="OrthoDB" id="19923at2759"/>
<organism evidence="2 3">
    <name type="scientific">Heterodermia speciosa</name>
    <dbReference type="NCBI Taxonomy" id="116794"/>
    <lineage>
        <taxon>Eukaryota</taxon>
        <taxon>Fungi</taxon>
        <taxon>Dikarya</taxon>
        <taxon>Ascomycota</taxon>
        <taxon>Pezizomycotina</taxon>
        <taxon>Lecanoromycetes</taxon>
        <taxon>OSLEUM clade</taxon>
        <taxon>Lecanoromycetidae</taxon>
        <taxon>Caliciales</taxon>
        <taxon>Physciaceae</taxon>
        <taxon>Heterodermia</taxon>
    </lineage>
</organism>
<keyword evidence="3" id="KW-1185">Reference proteome</keyword>
<dbReference type="Proteomes" id="UP000664521">
    <property type="component" value="Unassembled WGS sequence"/>
</dbReference>
<comment type="caution">
    <text evidence="2">The sequence shown here is derived from an EMBL/GenBank/DDBJ whole genome shotgun (WGS) entry which is preliminary data.</text>
</comment>
<feature type="domain" description="Azaphilone pigments biosynthesis cluster protein L N-terminal" evidence="1">
    <location>
        <begin position="1"/>
        <end position="196"/>
    </location>
</feature>
<evidence type="ECO:0000259" key="1">
    <source>
        <dbReference type="Pfam" id="PF17111"/>
    </source>
</evidence>
<accession>A0A8H3FGM2</accession>
<dbReference type="AlphaFoldDB" id="A0A8H3FGM2"/>
<proteinExistence type="predicted"/>
<evidence type="ECO:0000313" key="3">
    <source>
        <dbReference type="Proteomes" id="UP000664521"/>
    </source>
</evidence>
<gene>
    <name evidence="2" type="ORF">HETSPECPRED_005533</name>
</gene>
<sequence length="437" mass="48163">MDPLSISASIAGLCIAAVQVSNLLRDFINNTKQAPRTARHTLSETTGIYVCLKQLESFLSGKQKAARSRRSLIMVEQVIILFTDCVSIFSELEQLLETLKPDSGTMRTIDRMKWSFKEKALSKLLTRLQGSKTSLNLMLTILTCTSVDRAEESTRTLTTGIQLLLRSNLNMSRRLRNIERMHPALAASSCPSKASSIFSLNLLQSEPWTSTDSDDIHFEEALEKSPAYKRAGFNRLMVSKSSSTISPGPSFLSGLSLGDVDNVSGVALPISSQELWNHHRYVTVKSGDAKAGTQALDAWYNPPPTKSAFIRTAYFNGQYTNQYAQPKFTGHLIYRRFSVGNTPHSAPVFTEGAILPTIIEKPPNDDGGKECAVDEIAELEDTATCRGTVGFRLLDAGFAGLYTDNRCSSAELRGSRVMTDDAARWRQSLIRLLDATC</sequence>
<evidence type="ECO:0000313" key="2">
    <source>
        <dbReference type="EMBL" id="CAF9924229.1"/>
    </source>
</evidence>
<protein>
    <recommendedName>
        <fullName evidence="1">Azaphilone pigments biosynthesis cluster protein L N-terminal domain-containing protein</fullName>
    </recommendedName>
</protein>
<dbReference type="Pfam" id="PF17111">
    <property type="entry name" value="PigL_N"/>
    <property type="match status" value="1"/>
</dbReference>
<dbReference type="InterPro" id="IPR031348">
    <property type="entry name" value="PigL_N"/>
</dbReference>
<name>A0A8H3FGM2_9LECA</name>